<keyword evidence="1" id="KW-0233">DNA recombination</keyword>
<dbReference type="GO" id="GO:0015074">
    <property type="term" value="P:DNA integration"/>
    <property type="evidence" value="ECO:0007669"/>
    <property type="project" value="InterPro"/>
</dbReference>
<organism evidence="3">
    <name type="scientific">marine sediment metagenome</name>
    <dbReference type="NCBI Taxonomy" id="412755"/>
    <lineage>
        <taxon>unclassified sequences</taxon>
        <taxon>metagenomes</taxon>
        <taxon>ecological metagenomes</taxon>
    </lineage>
</organism>
<reference evidence="3" key="1">
    <citation type="journal article" date="2014" name="Front. Microbiol.">
        <title>High frequency of phylogenetically diverse reductive dehalogenase-homologous genes in deep subseafloor sedimentary metagenomes.</title>
        <authorList>
            <person name="Kawai M."/>
            <person name="Futagami T."/>
            <person name="Toyoda A."/>
            <person name="Takaki Y."/>
            <person name="Nishi S."/>
            <person name="Hori S."/>
            <person name="Arai W."/>
            <person name="Tsubouchi T."/>
            <person name="Morono Y."/>
            <person name="Uchiyama I."/>
            <person name="Ito T."/>
            <person name="Fujiyama A."/>
            <person name="Inagaki F."/>
            <person name="Takami H."/>
        </authorList>
    </citation>
    <scope>NUCLEOTIDE SEQUENCE</scope>
    <source>
        <strain evidence="3">Expedition CK06-06</strain>
    </source>
</reference>
<sequence>GYAVKMGLIGRNVALAIDAPRVEHKAMSTLAPEDVPKFLEAAAETPYYAFFYTLLYTGMRRGEALAMNECG</sequence>
<dbReference type="Gene3D" id="1.10.443.10">
    <property type="entry name" value="Intergrase catalytic core"/>
    <property type="match status" value="1"/>
</dbReference>
<dbReference type="SUPFAM" id="SSF56349">
    <property type="entry name" value="DNA breaking-rejoining enzymes"/>
    <property type="match status" value="1"/>
</dbReference>
<evidence type="ECO:0000313" key="3">
    <source>
        <dbReference type="EMBL" id="GAH73934.1"/>
    </source>
</evidence>
<dbReference type="GO" id="GO:0006310">
    <property type="term" value="P:DNA recombination"/>
    <property type="evidence" value="ECO:0007669"/>
    <property type="project" value="UniProtKB-KW"/>
</dbReference>
<dbReference type="GO" id="GO:0003677">
    <property type="term" value="F:DNA binding"/>
    <property type="evidence" value="ECO:0007669"/>
    <property type="project" value="InterPro"/>
</dbReference>
<accession>X1J6F9</accession>
<dbReference type="InterPro" id="IPR002104">
    <property type="entry name" value="Integrase_catalytic"/>
</dbReference>
<dbReference type="PROSITE" id="PS51898">
    <property type="entry name" value="TYR_RECOMBINASE"/>
    <property type="match status" value="1"/>
</dbReference>
<comment type="caution">
    <text evidence="3">The sequence shown here is derived from an EMBL/GenBank/DDBJ whole genome shotgun (WGS) entry which is preliminary data.</text>
</comment>
<evidence type="ECO:0000256" key="1">
    <source>
        <dbReference type="ARBA" id="ARBA00023172"/>
    </source>
</evidence>
<dbReference type="EMBL" id="BARU01028731">
    <property type="protein sequence ID" value="GAH73934.1"/>
    <property type="molecule type" value="Genomic_DNA"/>
</dbReference>
<dbReference type="AlphaFoldDB" id="X1J6F9"/>
<feature type="domain" description="Tyr recombinase" evidence="2">
    <location>
        <begin position="25"/>
        <end position="71"/>
    </location>
</feature>
<dbReference type="InterPro" id="IPR011010">
    <property type="entry name" value="DNA_brk_join_enz"/>
</dbReference>
<gene>
    <name evidence="3" type="ORF">S03H2_45815</name>
</gene>
<feature type="non-terminal residue" evidence="3">
    <location>
        <position position="1"/>
    </location>
</feature>
<name>X1J6F9_9ZZZZ</name>
<dbReference type="InterPro" id="IPR013762">
    <property type="entry name" value="Integrase-like_cat_sf"/>
</dbReference>
<evidence type="ECO:0000259" key="2">
    <source>
        <dbReference type="PROSITE" id="PS51898"/>
    </source>
</evidence>
<protein>
    <recommendedName>
        <fullName evidence="2">Tyr recombinase domain-containing protein</fullName>
    </recommendedName>
</protein>
<proteinExistence type="predicted"/>